<dbReference type="GO" id="GO:0016757">
    <property type="term" value="F:glycosyltransferase activity"/>
    <property type="evidence" value="ECO:0007669"/>
    <property type="project" value="UniProtKB-KW"/>
</dbReference>
<organism evidence="4 5">
    <name type="scientific">Psychrobacter arcticus (strain DSM 17307 / VKM B-2377 / 273-4)</name>
    <dbReference type="NCBI Taxonomy" id="259536"/>
    <lineage>
        <taxon>Bacteria</taxon>
        <taxon>Pseudomonadati</taxon>
        <taxon>Pseudomonadota</taxon>
        <taxon>Gammaproteobacteria</taxon>
        <taxon>Moraxellales</taxon>
        <taxon>Moraxellaceae</taxon>
        <taxon>Psychrobacter</taxon>
    </lineage>
</organism>
<keyword evidence="2" id="KW-0328">Glycosyltransferase</keyword>
<dbReference type="Gene3D" id="3.40.50.2000">
    <property type="entry name" value="Glycogen Phosphorylase B"/>
    <property type="match status" value="2"/>
</dbReference>
<dbReference type="EMBL" id="CP000082">
    <property type="protein sequence ID" value="AAZ18526.1"/>
    <property type="molecule type" value="Genomic_DNA"/>
</dbReference>
<dbReference type="STRING" id="259536.Psyc_0667"/>
<dbReference type="PANTHER" id="PTHR12526">
    <property type="entry name" value="GLYCOSYLTRANSFERASE"/>
    <property type="match status" value="1"/>
</dbReference>
<name>Q4FTY2_PSYA2</name>
<keyword evidence="5" id="KW-1185">Reference proteome</keyword>
<reference evidence="4 5" key="1">
    <citation type="journal article" date="2010" name="Appl. Environ. Microbiol.">
        <title>The genome sequence of Psychrobacter arcticus 273-4, a psychroactive Siberian permafrost bacterium, reveals mechanisms for adaptation to low-temperature growth.</title>
        <authorList>
            <person name="Ayala-del-Rio H.L."/>
            <person name="Chain P.S."/>
            <person name="Grzymski J.J."/>
            <person name="Ponder M.A."/>
            <person name="Ivanova N."/>
            <person name="Bergholz P.W."/>
            <person name="Di Bartolo G."/>
            <person name="Hauser L."/>
            <person name="Land M."/>
            <person name="Bakermans C."/>
            <person name="Rodrigues D."/>
            <person name="Klappenbach J."/>
            <person name="Zarka D."/>
            <person name="Larimer F."/>
            <person name="Richardson P."/>
            <person name="Murray A."/>
            <person name="Thomashow M."/>
            <person name="Tiedje J.M."/>
        </authorList>
    </citation>
    <scope>NUCLEOTIDE SEQUENCE [LARGE SCALE GENOMIC DNA]</scope>
    <source>
        <strain evidence="5">DSM 17307 / VKM B-2377 / 273-4</strain>
    </source>
</reference>
<proteinExistence type="inferred from homology"/>
<accession>Q4FTY2</accession>
<keyword evidence="3 4" id="KW-0808">Transferase</keyword>
<dbReference type="eggNOG" id="COG0438">
    <property type="taxonomic scope" value="Bacteria"/>
</dbReference>
<evidence type="ECO:0000256" key="1">
    <source>
        <dbReference type="ARBA" id="ARBA00009481"/>
    </source>
</evidence>
<evidence type="ECO:0000313" key="4">
    <source>
        <dbReference type="EMBL" id="AAZ18526.1"/>
    </source>
</evidence>
<dbReference type="Pfam" id="PF13692">
    <property type="entry name" value="Glyco_trans_1_4"/>
    <property type="match status" value="1"/>
</dbReference>
<comment type="similarity">
    <text evidence="1">Belongs to the glycosyltransferase group 1 family. Glycosyltransferase 4 subfamily.</text>
</comment>
<dbReference type="RefSeq" id="WP_011279953.1">
    <property type="nucleotide sequence ID" value="NC_007204.1"/>
</dbReference>
<evidence type="ECO:0000256" key="2">
    <source>
        <dbReference type="ARBA" id="ARBA00022676"/>
    </source>
</evidence>
<dbReference type="SUPFAM" id="SSF53756">
    <property type="entry name" value="UDP-Glycosyltransferase/glycogen phosphorylase"/>
    <property type="match status" value="1"/>
</dbReference>
<sequence>MKVLVFTKYPRMGASSRLRTLQYLPLLEQHGFEFTVRSLFDEAYLENLYNNSSRSRLAVLKYYCKRLITLFSVYRYDLIWIEYELFPYLPAFAERYLRLIGKEYIVDYDDAIFHNYDLFDNSIIRKFLAKKIDMVMAKSSCVIAGNAYLAERARAAGGKYIEWVPTVVDQSRYVPMLKEKGNQKVIGWIGSPSTQKYILDIKEALHTVCELHSARLLLVGATQDIVDEFSGIEVEVAAWSEDSEAQLIQQMDIGVMPLPDGPWEKGKCGYKLIQYMACGIPVVASPVGVNNDIISDGKCGYLADNLEQWADSLSILLSSQEKRQMLGDAGRKAVEKTYSLQVQAPILARIFNSIIKSDVT</sequence>
<dbReference type="OrthoDB" id="9815351at2"/>
<dbReference type="KEGG" id="par:Psyc_0667"/>
<dbReference type="PANTHER" id="PTHR12526:SF640">
    <property type="entry name" value="COLANIC ACID BIOSYNTHESIS GLYCOSYLTRANSFERASE WCAL-RELATED"/>
    <property type="match status" value="1"/>
</dbReference>
<evidence type="ECO:0000256" key="3">
    <source>
        <dbReference type="ARBA" id="ARBA00022679"/>
    </source>
</evidence>
<evidence type="ECO:0000313" key="5">
    <source>
        <dbReference type="Proteomes" id="UP000000546"/>
    </source>
</evidence>
<protein>
    <submittedName>
        <fullName evidence="4">Probable glycosyl transferase, group 1</fullName>
    </submittedName>
</protein>
<gene>
    <name evidence="4" type="ordered locus">Psyc_0667</name>
</gene>
<dbReference type="Proteomes" id="UP000000546">
    <property type="component" value="Chromosome"/>
</dbReference>
<dbReference type="AlphaFoldDB" id="Q4FTY2"/>
<dbReference type="CDD" id="cd03801">
    <property type="entry name" value="GT4_PimA-like"/>
    <property type="match status" value="1"/>
</dbReference>
<dbReference type="HOGENOM" id="CLU_062433_0_0_6"/>
<dbReference type="CAZy" id="GT4">
    <property type="family name" value="Glycosyltransferase Family 4"/>
</dbReference>